<keyword evidence="4" id="KW-1185">Reference proteome</keyword>
<accession>L0GXP3</accession>
<sequence length="334" mass="36920">MKSRVTSSTASIGWISRVALGLLVLLLISCSPNPETETRVSEAADGVPAIGPDYQPATYIGRQACLECHAHAGEHVEQTMHGRAFELNPRGEVQAQVCEACHGPGSLHAETTWDKNLIIGFTRNWETPVKKMNAQCLNCHQGGQRLHWANSVHDVNEVACSDCHNPMYDYSATGALKKKSIAETCYTCHPQQRAEFKRRSHMPVPEGKMSCEDCHNPHGSTTSPLLKADSVNEVCYTCHAEKRGPFLWEHAPVRERCTNCHLPHGSNHDKLLVTARPFLCQQCHTHVFHPSNLYTADRRAGGGSPSERVIGRSCQNCHVQIHGSNHPAAARFTR</sequence>
<keyword evidence="1" id="KW-0732">Signal</keyword>
<dbReference type="SUPFAM" id="SSF48695">
    <property type="entry name" value="Multiheme cytochromes"/>
    <property type="match status" value="1"/>
</dbReference>
<feature type="domain" description="Doubled CXXCH motif" evidence="2">
    <location>
        <begin position="250"/>
        <end position="285"/>
    </location>
</feature>
<name>L0GXP3_9GAMM</name>
<evidence type="ECO:0000313" key="3">
    <source>
        <dbReference type="EMBL" id="AGA91518.1"/>
    </source>
</evidence>
<dbReference type="STRING" id="765912.Thimo_2812"/>
<dbReference type="HOGENOM" id="CLU_045390_0_0_6"/>
<dbReference type="InterPro" id="IPR010177">
    <property type="entry name" value="Paired_CXXCH_1"/>
</dbReference>
<dbReference type="RefSeq" id="WP_015281650.1">
    <property type="nucleotide sequence ID" value="NC_019940.1"/>
</dbReference>
<evidence type="ECO:0000313" key="4">
    <source>
        <dbReference type="Proteomes" id="UP000010816"/>
    </source>
</evidence>
<protein>
    <submittedName>
        <fullName evidence="3">Decaheme c-type cytochrome, DmsE family</fullName>
    </submittedName>
</protein>
<dbReference type="KEGG" id="tmb:Thimo_2812"/>
<feature type="domain" description="Doubled CXXCH motif" evidence="2">
    <location>
        <begin position="201"/>
        <end position="243"/>
    </location>
</feature>
<reference evidence="3 4" key="1">
    <citation type="submission" date="2011-09" db="EMBL/GenBank/DDBJ databases">
        <title>Complete sequence of chromosome of Thioflavicoccus mobilis 8321.</title>
        <authorList>
            <consortium name="US DOE Joint Genome Institute"/>
            <person name="Lucas S."/>
            <person name="Han J."/>
            <person name="Lapidus A."/>
            <person name="Cheng J.-F."/>
            <person name="Goodwin L."/>
            <person name="Pitluck S."/>
            <person name="Peters L."/>
            <person name="Ovchinnikova G."/>
            <person name="Lu M."/>
            <person name="Detter J.C."/>
            <person name="Han C."/>
            <person name="Tapia R."/>
            <person name="Land M."/>
            <person name="Hauser L."/>
            <person name="Kyrpides N."/>
            <person name="Ivanova N."/>
            <person name="Pagani I."/>
            <person name="Vogl K."/>
            <person name="Liu Z."/>
            <person name="Imhoff J."/>
            <person name="Thiel V."/>
            <person name="Frigaard N.-U."/>
            <person name="Bryant D."/>
            <person name="Woyke T."/>
        </authorList>
    </citation>
    <scope>NUCLEOTIDE SEQUENCE [LARGE SCALE GENOMIC DNA]</scope>
    <source>
        <strain evidence="3 4">8321</strain>
    </source>
</reference>
<dbReference type="Proteomes" id="UP000010816">
    <property type="component" value="Chromosome"/>
</dbReference>
<organism evidence="3 4">
    <name type="scientific">Thioflavicoccus mobilis 8321</name>
    <dbReference type="NCBI Taxonomy" id="765912"/>
    <lineage>
        <taxon>Bacteria</taxon>
        <taxon>Pseudomonadati</taxon>
        <taxon>Pseudomonadota</taxon>
        <taxon>Gammaproteobacteria</taxon>
        <taxon>Chromatiales</taxon>
        <taxon>Chromatiaceae</taxon>
        <taxon>Thioflavicoccus</taxon>
    </lineage>
</organism>
<dbReference type="InterPro" id="IPR020015">
    <property type="entry name" value="Decahaem_cyt-c_DmsE"/>
</dbReference>
<dbReference type="OrthoDB" id="9814800at2"/>
<dbReference type="Gene3D" id="1.10.1130.10">
    <property type="entry name" value="Flavocytochrome C3, Chain A"/>
    <property type="match status" value="1"/>
</dbReference>
<dbReference type="EMBL" id="CP003051">
    <property type="protein sequence ID" value="AGA91518.1"/>
    <property type="molecule type" value="Genomic_DNA"/>
</dbReference>
<gene>
    <name evidence="3" type="ORF">Thimo_2812</name>
</gene>
<dbReference type="GO" id="GO:0016491">
    <property type="term" value="F:oxidoreductase activity"/>
    <property type="evidence" value="ECO:0007669"/>
    <property type="project" value="TreeGrafter"/>
</dbReference>
<dbReference type="InterPro" id="IPR051829">
    <property type="entry name" value="Multiheme_Cytochr_ET"/>
</dbReference>
<dbReference type="Gene3D" id="3.90.10.10">
    <property type="entry name" value="Cytochrome C3"/>
    <property type="match status" value="1"/>
</dbReference>
<dbReference type="PANTHER" id="PTHR35038:SF6">
    <property type="entry name" value="SURFACE LOCALIZED DECAHEME CYTOCHROME C LIPOPROTEIN"/>
    <property type="match status" value="1"/>
</dbReference>
<evidence type="ECO:0000256" key="1">
    <source>
        <dbReference type="ARBA" id="ARBA00022729"/>
    </source>
</evidence>
<dbReference type="PATRIC" id="fig|765912.4.peg.2756"/>
<dbReference type="eggNOG" id="COG3303">
    <property type="taxonomic scope" value="Bacteria"/>
</dbReference>
<dbReference type="Pfam" id="PF09699">
    <property type="entry name" value="Paired_CXXCH_1"/>
    <property type="match status" value="3"/>
</dbReference>
<dbReference type="PANTHER" id="PTHR35038">
    <property type="entry name" value="DISSIMILATORY SULFITE REDUCTASE SIRA"/>
    <property type="match status" value="1"/>
</dbReference>
<dbReference type="PROSITE" id="PS51257">
    <property type="entry name" value="PROKAR_LIPOPROTEIN"/>
    <property type="match status" value="1"/>
</dbReference>
<dbReference type="InterPro" id="IPR036280">
    <property type="entry name" value="Multihaem_cyt_sf"/>
</dbReference>
<dbReference type="AlphaFoldDB" id="L0GXP3"/>
<dbReference type="NCBIfam" id="TIGR01905">
    <property type="entry name" value="paired_CXXCH_1"/>
    <property type="match status" value="2"/>
</dbReference>
<feature type="domain" description="Doubled CXXCH motif" evidence="2">
    <location>
        <begin position="155"/>
        <end position="193"/>
    </location>
</feature>
<dbReference type="NCBIfam" id="TIGR03508">
    <property type="entry name" value="decahem_SO"/>
    <property type="match status" value="1"/>
</dbReference>
<evidence type="ECO:0000259" key="2">
    <source>
        <dbReference type="Pfam" id="PF09699"/>
    </source>
</evidence>
<proteinExistence type="predicted"/>